<evidence type="ECO:0000256" key="1">
    <source>
        <dbReference type="ARBA" id="ARBA00004496"/>
    </source>
</evidence>
<dbReference type="PANTHER" id="PTHR20982">
    <property type="entry name" value="RIBOSOME RECYCLING FACTOR"/>
    <property type="match status" value="1"/>
</dbReference>
<protein>
    <recommendedName>
        <fullName evidence="6">Ribosome-recycling factor</fullName>
        <shortName evidence="6">RRF</shortName>
    </recommendedName>
    <alternativeName>
        <fullName evidence="6">Ribosome-releasing factor</fullName>
    </alternativeName>
</protein>
<dbReference type="InterPro" id="IPR002661">
    <property type="entry name" value="Ribosome_recyc_fac"/>
</dbReference>
<dbReference type="FunFam" id="3.30.1360.40:FF:000001">
    <property type="entry name" value="Ribosome-recycling factor"/>
    <property type="match status" value="1"/>
</dbReference>
<dbReference type="CDD" id="cd00520">
    <property type="entry name" value="RRF"/>
    <property type="match status" value="1"/>
</dbReference>
<comment type="subcellular location">
    <subcellularLocation>
        <location evidence="1 6">Cytoplasm</location>
    </subcellularLocation>
</comment>
<feature type="coiled-coil region" evidence="7">
    <location>
        <begin position="114"/>
        <end position="152"/>
    </location>
</feature>
<comment type="similarity">
    <text evidence="2 6">Belongs to the RRF family.</text>
</comment>
<feature type="domain" description="Ribosome recycling factor" evidence="8">
    <location>
        <begin position="22"/>
        <end position="183"/>
    </location>
</feature>
<proteinExistence type="inferred from homology"/>
<evidence type="ECO:0000256" key="7">
    <source>
        <dbReference type="SAM" id="Coils"/>
    </source>
</evidence>
<dbReference type="EMBL" id="JADEYS010000001">
    <property type="protein sequence ID" value="MBE9396047.1"/>
    <property type="molecule type" value="Genomic_DNA"/>
</dbReference>
<dbReference type="GO" id="GO:0005829">
    <property type="term" value="C:cytosol"/>
    <property type="evidence" value="ECO:0007669"/>
    <property type="project" value="GOC"/>
</dbReference>
<gene>
    <name evidence="6 9" type="primary">frr</name>
    <name evidence="9" type="ORF">IOQ59_02095</name>
</gene>
<keyword evidence="7" id="KW-0175">Coiled coil</keyword>
<dbReference type="FunFam" id="1.10.132.20:FF:000001">
    <property type="entry name" value="Ribosome-recycling factor"/>
    <property type="match status" value="1"/>
</dbReference>
<dbReference type="InterPro" id="IPR036191">
    <property type="entry name" value="RRF_sf"/>
</dbReference>
<organism evidence="9 10">
    <name type="scientific">Pontibacterium sinense</name>
    <dbReference type="NCBI Taxonomy" id="2781979"/>
    <lineage>
        <taxon>Bacteria</taxon>
        <taxon>Pseudomonadati</taxon>
        <taxon>Pseudomonadota</taxon>
        <taxon>Gammaproteobacteria</taxon>
        <taxon>Oceanospirillales</taxon>
        <taxon>Oceanospirillaceae</taxon>
        <taxon>Pontibacterium</taxon>
    </lineage>
</organism>
<evidence type="ECO:0000256" key="3">
    <source>
        <dbReference type="ARBA" id="ARBA00022490"/>
    </source>
</evidence>
<keyword evidence="10" id="KW-1185">Reference proteome</keyword>
<keyword evidence="3 6" id="KW-0963">Cytoplasm</keyword>
<comment type="function">
    <text evidence="5 6">Responsible for the release of ribosomes from messenger RNA at the termination of protein biosynthesis. May increase the efficiency of translation by recycling ribosomes from one round of translation to another.</text>
</comment>
<dbReference type="AlphaFoldDB" id="A0A8J7F8B7"/>
<keyword evidence="4 6" id="KW-0648">Protein biosynthesis</keyword>
<dbReference type="Pfam" id="PF01765">
    <property type="entry name" value="RRF"/>
    <property type="match status" value="1"/>
</dbReference>
<dbReference type="InterPro" id="IPR023584">
    <property type="entry name" value="Ribosome_recyc_fac_dom"/>
</dbReference>
<reference evidence="9" key="1">
    <citation type="submission" date="2020-10" db="EMBL/GenBank/DDBJ databases">
        <title>Bacterium isolated from coastal waters sediment.</title>
        <authorList>
            <person name="Chen R.-J."/>
            <person name="Lu D.-C."/>
            <person name="Zhu K.-L."/>
            <person name="Du Z.-J."/>
        </authorList>
    </citation>
    <scope>NUCLEOTIDE SEQUENCE</scope>
    <source>
        <strain evidence="9">N1Y112</strain>
    </source>
</reference>
<evidence type="ECO:0000256" key="6">
    <source>
        <dbReference type="HAMAP-Rule" id="MF_00040"/>
    </source>
</evidence>
<evidence type="ECO:0000256" key="4">
    <source>
        <dbReference type="ARBA" id="ARBA00022917"/>
    </source>
</evidence>
<dbReference type="GO" id="GO:0002184">
    <property type="term" value="P:cytoplasmic translational termination"/>
    <property type="evidence" value="ECO:0007669"/>
    <property type="project" value="TreeGrafter"/>
</dbReference>
<dbReference type="RefSeq" id="WP_193951591.1">
    <property type="nucleotide sequence ID" value="NZ_JADEYS010000001.1"/>
</dbReference>
<dbReference type="SUPFAM" id="SSF55194">
    <property type="entry name" value="Ribosome recycling factor, RRF"/>
    <property type="match status" value="1"/>
</dbReference>
<dbReference type="HAMAP" id="MF_00040">
    <property type="entry name" value="RRF"/>
    <property type="match status" value="1"/>
</dbReference>
<accession>A0A8J7F8B7</accession>
<evidence type="ECO:0000313" key="10">
    <source>
        <dbReference type="Proteomes" id="UP000640333"/>
    </source>
</evidence>
<evidence type="ECO:0000259" key="8">
    <source>
        <dbReference type="Pfam" id="PF01765"/>
    </source>
</evidence>
<dbReference type="NCBIfam" id="TIGR00496">
    <property type="entry name" value="frr"/>
    <property type="match status" value="1"/>
</dbReference>
<evidence type="ECO:0000256" key="5">
    <source>
        <dbReference type="ARBA" id="ARBA00025050"/>
    </source>
</evidence>
<dbReference type="GO" id="GO:0043023">
    <property type="term" value="F:ribosomal large subunit binding"/>
    <property type="evidence" value="ECO:0007669"/>
    <property type="project" value="TreeGrafter"/>
</dbReference>
<dbReference type="Gene3D" id="3.30.1360.40">
    <property type="match status" value="1"/>
</dbReference>
<name>A0A8J7F8B7_9GAMM</name>
<evidence type="ECO:0000256" key="2">
    <source>
        <dbReference type="ARBA" id="ARBA00005912"/>
    </source>
</evidence>
<dbReference type="Proteomes" id="UP000640333">
    <property type="component" value="Unassembled WGS sequence"/>
</dbReference>
<comment type="caution">
    <text evidence="9">The sequence shown here is derived from an EMBL/GenBank/DDBJ whole genome shotgun (WGS) entry which is preliminary data.</text>
</comment>
<sequence length="185" mass="20985">MLNEIAQDAETRMKKSADALVENFKKIRTGRAHPSILETVQVPYYGSDVPLSQVANISVEDARTLSIVPWEKPMVPVIEKAIMKSDLGLNPSTSGENIRVPMPALTEETRKGYIRRARAEAENARIAIRNIRRDANGDLKDLLKEKEITEDDERRGEDRVQKLTNQFVAEVDKLLEQKETDLMEI</sequence>
<evidence type="ECO:0000313" key="9">
    <source>
        <dbReference type="EMBL" id="MBE9396047.1"/>
    </source>
</evidence>
<dbReference type="PANTHER" id="PTHR20982:SF3">
    <property type="entry name" value="MITOCHONDRIAL RIBOSOME RECYCLING FACTOR PSEUDO 1"/>
    <property type="match status" value="1"/>
</dbReference>
<dbReference type="Gene3D" id="1.10.132.20">
    <property type="entry name" value="Ribosome-recycling factor"/>
    <property type="match status" value="1"/>
</dbReference>